<keyword evidence="1" id="KW-0732">Signal</keyword>
<accession>A0A929RY42</accession>
<dbReference type="RefSeq" id="WP_303763114.1">
    <property type="nucleotide sequence ID" value="NZ_JABZGR010000004.1"/>
</dbReference>
<comment type="caution">
    <text evidence="4">The sequence shown here is derived from an EMBL/GenBank/DDBJ whole genome shotgun (WGS) entry which is preliminary data.</text>
</comment>
<evidence type="ECO:0000256" key="1">
    <source>
        <dbReference type="SAM" id="SignalP"/>
    </source>
</evidence>
<dbReference type="Pfam" id="PF19755">
    <property type="entry name" value="DUF6242"/>
    <property type="match status" value="1"/>
</dbReference>
<dbReference type="EMBL" id="JABZGR010000004">
    <property type="protein sequence ID" value="MBF0969937.1"/>
    <property type="molecule type" value="Genomic_DNA"/>
</dbReference>
<evidence type="ECO:0000259" key="2">
    <source>
        <dbReference type="Pfam" id="PF19755"/>
    </source>
</evidence>
<protein>
    <recommendedName>
        <fullName evidence="6">Exo-alpha-sialidase</fullName>
    </recommendedName>
</protein>
<evidence type="ECO:0000259" key="3">
    <source>
        <dbReference type="Pfam" id="PF25852"/>
    </source>
</evidence>
<sequence length="455" mass="49320">MKNYSLVALMFSLLFLFGSCSTDLNTDDDSNTGDCIITAVKLGDLKRPYHTLTASGKDTVIVAMLAGTKYPFSIDHAKAQIFNVDSLPMGVDVSRTRFAKITATGSLSIQSLISGKDTAFVETDSLDFRQPRIVTVYGRDGVSRRKYTLKVNVHKEAGDSSTWKQLVSGNSLLASAEVIRAFLVNGEAYLYALIGTQNFLLKSPLTDLSNWTQTAISDGSIAPASIHYYNGAFYATRGTYVVSSTDGLTWSPMGNVQPIAQLLAVGEPGFVGLTSGQLYSSTDGINWTTDNMDTPSELPDAELEGLALQPQEGSNFDRFLLVGQRGGAARVWTRYIDKTNAEVFPWLYLITDAGNKQPCPALRNITLQPYAGGALLVGDGSDGKPAPFYLTEDGGRTWNPNALKRPNDAAATHCSALVVGGEVYLFCSGSGNVWKGKLNRAAWTKPQYSFMKRIR</sequence>
<proteinExistence type="predicted"/>
<evidence type="ECO:0008006" key="6">
    <source>
        <dbReference type="Google" id="ProtNLM"/>
    </source>
</evidence>
<organism evidence="4 5">
    <name type="scientific">Alloprevotella tannerae</name>
    <dbReference type="NCBI Taxonomy" id="76122"/>
    <lineage>
        <taxon>Bacteria</taxon>
        <taxon>Pseudomonadati</taxon>
        <taxon>Bacteroidota</taxon>
        <taxon>Bacteroidia</taxon>
        <taxon>Bacteroidales</taxon>
        <taxon>Prevotellaceae</taxon>
        <taxon>Alloprevotella</taxon>
    </lineage>
</organism>
<evidence type="ECO:0000313" key="5">
    <source>
        <dbReference type="Proteomes" id="UP000704068"/>
    </source>
</evidence>
<feature type="domain" description="DUF6242" evidence="3">
    <location>
        <begin position="158"/>
        <end position="445"/>
    </location>
</feature>
<dbReference type="AlphaFoldDB" id="A0A929RY42"/>
<dbReference type="SUPFAM" id="SSF50939">
    <property type="entry name" value="Sialidases"/>
    <property type="match status" value="1"/>
</dbReference>
<dbReference type="Proteomes" id="UP000704068">
    <property type="component" value="Unassembled WGS sequence"/>
</dbReference>
<feature type="domain" description="DUF6242" evidence="2">
    <location>
        <begin position="41"/>
        <end position="151"/>
    </location>
</feature>
<dbReference type="InterPro" id="IPR058667">
    <property type="entry name" value="DUF6242_C"/>
</dbReference>
<dbReference type="InterPro" id="IPR036278">
    <property type="entry name" value="Sialidase_sf"/>
</dbReference>
<name>A0A929RY42_9BACT</name>
<dbReference type="PROSITE" id="PS51257">
    <property type="entry name" value="PROKAR_LIPOPROTEIN"/>
    <property type="match status" value="1"/>
</dbReference>
<gene>
    <name evidence="4" type="ORF">HXK21_02690</name>
</gene>
<feature type="signal peptide" evidence="1">
    <location>
        <begin position="1"/>
        <end position="21"/>
    </location>
</feature>
<dbReference type="InterPro" id="IPR046209">
    <property type="entry name" value="DUF6242_N"/>
</dbReference>
<feature type="chain" id="PRO_5036737298" description="Exo-alpha-sialidase" evidence="1">
    <location>
        <begin position="22"/>
        <end position="455"/>
    </location>
</feature>
<dbReference type="Pfam" id="PF25852">
    <property type="entry name" value="DUF6242_C"/>
    <property type="match status" value="1"/>
</dbReference>
<evidence type="ECO:0000313" key="4">
    <source>
        <dbReference type="EMBL" id="MBF0969937.1"/>
    </source>
</evidence>
<reference evidence="4" key="1">
    <citation type="submission" date="2020-04" db="EMBL/GenBank/DDBJ databases">
        <title>Deep metagenomics examines the oral microbiome during advanced dental caries in children, revealing novel taxa and co-occurrences with host molecules.</title>
        <authorList>
            <person name="Baker J.L."/>
            <person name="Morton J.T."/>
            <person name="Dinis M."/>
            <person name="Alvarez R."/>
            <person name="Tran N.C."/>
            <person name="Knight R."/>
            <person name="Edlund A."/>
        </authorList>
    </citation>
    <scope>NUCLEOTIDE SEQUENCE</scope>
    <source>
        <strain evidence="4">JCVI_34_bin.1</strain>
    </source>
</reference>